<keyword evidence="3" id="KW-0175">Coiled coil</keyword>
<dbReference type="PROSITE" id="PS51257">
    <property type="entry name" value="PROKAR_LIPOPROTEIN"/>
    <property type="match status" value="1"/>
</dbReference>
<dbReference type="RefSeq" id="WP_014401803.1">
    <property type="nucleotide sequence ID" value="NC_017033.1"/>
</dbReference>
<evidence type="ECO:0000256" key="1">
    <source>
        <dbReference type="ARBA" id="ARBA00007613"/>
    </source>
</evidence>
<keyword evidence="2" id="KW-1134">Transmembrane beta strand</keyword>
<dbReference type="Proteomes" id="UP000005234">
    <property type="component" value="Chromosome"/>
</dbReference>
<dbReference type="EMBL" id="CP003350">
    <property type="protein sequence ID" value="AFC84797.1"/>
    <property type="molecule type" value="Genomic_DNA"/>
</dbReference>
<evidence type="ECO:0000313" key="4">
    <source>
        <dbReference type="EMBL" id="AFC84797.1"/>
    </source>
</evidence>
<dbReference type="AlphaFoldDB" id="H8L2Z9"/>
<keyword evidence="5" id="KW-1185">Reference proteome</keyword>
<dbReference type="Gene3D" id="2.20.200.10">
    <property type="entry name" value="Outer membrane efflux proteins (OEP)"/>
    <property type="match status" value="1"/>
</dbReference>
<feature type="coiled-coil region" evidence="3">
    <location>
        <begin position="382"/>
        <end position="412"/>
    </location>
</feature>
<dbReference type="GO" id="GO:0009279">
    <property type="term" value="C:cell outer membrane"/>
    <property type="evidence" value="ECO:0007669"/>
    <property type="project" value="UniProtKB-SubCell"/>
</dbReference>
<evidence type="ECO:0000313" key="5">
    <source>
        <dbReference type="Proteomes" id="UP000005234"/>
    </source>
</evidence>
<comment type="similarity">
    <text evidence="1 2">Belongs to the outer membrane factor (OMF) (TC 1.B.17) family.</text>
</comment>
<dbReference type="InterPro" id="IPR003423">
    <property type="entry name" value="OMP_efflux"/>
</dbReference>
<dbReference type="SUPFAM" id="SSF56954">
    <property type="entry name" value="Outer membrane efflux proteins (OEP)"/>
    <property type="match status" value="1"/>
</dbReference>
<keyword evidence="2" id="KW-0812">Transmembrane</keyword>
<keyword evidence="2 4" id="KW-0449">Lipoprotein</keyword>
<dbReference type="STRING" id="767434.Fraau_0307"/>
<dbReference type="KEGG" id="fau:Fraau_0307"/>
<dbReference type="GO" id="GO:0015562">
    <property type="term" value="F:efflux transmembrane transporter activity"/>
    <property type="evidence" value="ECO:0007669"/>
    <property type="project" value="InterPro"/>
</dbReference>
<accession>H8L2Z9</accession>
<name>H8L2Z9_FRAAD</name>
<comment type="subcellular location">
    <subcellularLocation>
        <location evidence="2">Cell outer membrane</location>
        <topology evidence="2">Lipid-anchor</topology>
    </subcellularLocation>
</comment>
<evidence type="ECO:0000256" key="3">
    <source>
        <dbReference type="SAM" id="Coils"/>
    </source>
</evidence>
<gene>
    <name evidence="4" type="ordered locus">Fraau_0307</name>
</gene>
<dbReference type="PANTHER" id="PTHR30203:SF33">
    <property type="entry name" value="BLR4455 PROTEIN"/>
    <property type="match status" value="1"/>
</dbReference>
<organism evidence="4 5">
    <name type="scientific">Frateuria aurantia (strain ATCC 33424 / DSM 6220 / KCTC 2777 / LMG 1558 / NBRC 3245 / NCIMB 13370)</name>
    <name type="common">Acetobacter aurantius</name>
    <dbReference type="NCBI Taxonomy" id="767434"/>
    <lineage>
        <taxon>Bacteria</taxon>
        <taxon>Pseudomonadati</taxon>
        <taxon>Pseudomonadota</taxon>
        <taxon>Gammaproteobacteria</taxon>
        <taxon>Lysobacterales</taxon>
        <taxon>Rhodanobacteraceae</taxon>
        <taxon>Frateuria</taxon>
    </lineage>
</organism>
<protein>
    <submittedName>
        <fullName evidence="4">Efflux transporter, outer membrane factor lipoprotein, NodT family</fullName>
    </submittedName>
</protein>
<dbReference type="Gene3D" id="1.20.1600.10">
    <property type="entry name" value="Outer membrane efflux proteins (OEP)"/>
    <property type="match status" value="1"/>
</dbReference>
<proteinExistence type="inferred from homology"/>
<evidence type="ECO:0000256" key="2">
    <source>
        <dbReference type="RuleBase" id="RU362097"/>
    </source>
</evidence>
<dbReference type="OrthoDB" id="9770517at2"/>
<keyword evidence="2" id="KW-0472">Membrane</keyword>
<dbReference type="InterPro" id="IPR010131">
    <property type="entry name" value="MdtP/NodT-like"/>
</dbReference>
<reference evidence="4" key="1">
    <citation type="submission" date="2012-02" db="EMBL/GenBank/DDBJ databases">
        <title>The complete genome of Frateuria aurantia DSM 6220.</title>
        <authorList>
            <consortium name="US DOE Joint Genome Institute (JGI-PGF)"/>
            <person name="Lucas S."/>
            <person name="Copeland A."/>
            <person name="Lapidus A."/>
            <person name="Glavina del Rio T."/>
            <person name="Dalin E."/>
            <person name="Tice H."/>
            <person name="Bruce D."/>
            <person name="Goodwin L."/>
            <person name="Pitluck S."/>
            <person name="Peters L."/>
            <person name="Ovchinnikova G."/>
            <person name="Teshima H."/>
            <person name="Kyrpides N."/>
            <person name="Mavromatis K."/>
            <person name="Ivanova N."/>
            <person name="Brettin T."/>
            <person name="Detter J.C."/>
            <person name="Han C."/>
            <person name="Larimer F."/>
            <person name="Land M."/>
            <person name="Hauser L."/>
            <person name="Markowitz V."/>
            <person name="Cheng J.-F."/>
            <person name="Hugenholtz P."/>
            <person name="Woyke T."/>
            <person name="Wu D."/>
            <person name="Brambilla E."/>
            <person name="Klenk H.-P."/>
            <person name="Eisen J.A."/>
        </authorList>
    </citation>
    <scope>NUCLEOTIDE SEQUENCE</scope>
    <source>
        <strain evidence="4">DSM 6220</strain>
    </source>
</reference>
<dbReference type="NCBIfam" id="TIGR01845">
    <property type="entry name" value="outer_NodT"/>
    <property type="match status" value="1"/>
</dbReference>
<dbReference type="Pfam" id="PF02321">
    <property type="entry name" value="OEP"/>
    <property type="match status" value="2"/>
</dbReference>
<dbReference type="HOGENOM" id="CLU_012817_13_1_6"/>
<dbReference type="PANTHER" id="PTHR30203">
    <property type="entry name" value="OUTER MEMBRANE CATION EFFLUX PROTEIN"/>
    <property type="match status" value="1"/>
</dbReference>
<keyword evidence="2" id="KW-0564">Palmitate</keyword>
<dbReference type="eggNOG" id="COG1538">
    <property type="taxonomic scope" value="Bacteria"/>
</dbReference>
<sequence>MKNRRHSLRPLGLALSLLLGGCMVGPDYHRPAVTTRPRYHEMAGWQPAAPAAGAPKGAWWKAFNDPLLDRLEPMVATANQTVAQSYANYRAALAEVRIARSALFPTIGIDSSGTRARTTSATYSARHGINNSGTLEGELSWSPDFWGKTRRSIEQNKATAEADKATLANTLLTEQVALATAVIDLRINDADIALLQQTVAAYRNYLAVIADQDQAGTIAPSDLITARTQLESAQASLIQLGMARAQYSHAIAVLVGRNPGDIDIPPLAALPQLPRIPVGVPSALLQRRPDIAVAERDMAAANEAIGIAIAAYYPTISLSAVDGFSQSPLAGLLKLANHVWSAGAQVSETLLDGGERSGSVAAAKASYDASVAAYRGTVLGAFQDVEDDLSNLRILEQQLQAQEAVVNDARRGAEIAFNEYQAGTVDYTTVATARTTQLVAEQNRLSVIQNRLLDTVNLIGDLGGDWSESSLESSR</sequence>